<comment type="caution">
    <text evidence="1">The sequence shown here is derived from an EMBL/GenBank/DDBJ whole genome shotgun (WGS) entry which is preliminary data.</text>
</comment>
<dbReference type="RefSeq" id="WP_047810981.1">
    <property type="nucleotide sequence ID" value="NZ_LDZY01000011.1"/>
</dbReference>
<organism evidence="1 2">
    <name type="scientific">Desulfosporosinus acididurans</name>
    <dbReference type="NCBI Taxonomy" id="476652"/>
    <lineage>
        <taxon>Bacteria</taxon>
        <taxon>Bacillati</taxon>
        <taxon>Bacillota</taxon>
        <taxon>Clostridia</taxon>
        <taxon>Eubacteriales</taxon>
        <taxon>Desulfitobacteriaceae</taxon>
        <taxon>Desulfosporosinus</taxon>
    </lineage>
</organism>
<accession>A0A0J1FPE3</accession>
<evidence type="ECO:0000313" key="2">
    <source>
        <dbReference type="Proteomes" id="UP000036356"/>
    </source>
</evidence>
<dbReference type="AlphaFoldDB" id="A0A0J1FPE3"/>
<gene>
    <name evidence="1" type="ORF">DEAC_c31610</name>
</gene>
<dbReference type="EMBL" id="LDZY01000011">
    <property type="protein sequence ID" value="KLU64833.1"/>
    <property type="molecule type" value="Genomic_DNA"/>
</dbReference>
<sequence>MVDKHAETEELRFGKESERKFLNSDVVISQDRPFSYYLKDATPCKVVFLSDSIQKELSGTLSLAPEGLDRLRKVTLVTDEEEFVLDIEQILGIHKIEND</sequence>
<dbReference type="PATRIC" id="fig|476652.3.peg.3328"/>
<protein>
    <submittedName>
        <fullName evidence="1">Uncharacterized protein</fullName>
    </submittedName>
</protein>
<evidence type="ECO:0000313" key="1">
    <source>
        <dbReference type="EMBL" id="KLU64833.1"/>
    </source>
</evidence>
<keyword evidence="2" id="KW-1185">Reference proteome</keyword>
<dbReference type="Proteomes" id="UP000036356">
    <property type="component" value="Unassembled WGS sequence"/>
</dbReference>
<proteinExistence type="predicted"/>
<name>A0A0J1FPE3_9FIRM</name>
<reference evidence="1 2" key="1">
    <citation type="submission" date="2015-06" db="EMBL/GenBank/DDBJ databases">
        <title>Draft genome of the moderately acidophilic sulfate reducer Candidatus Desulfosporosinus acididurans strain M1.</title>
        <authorList>
            <person name="Poehlein A."/>
            <person name="Petzsch P."/>
            <person name="Johnson B.D."/>
            <person name="Schloemann M."/>
            <person name="Daniel R."/>
            <person name="Muehling M."/>
        </authorList>
    </citation>
    <scope>NUCLEOTIDE SEQUENCE [LARGE SCALE GENOMIC DNA]</scope>
    <source>
        <strain evidence="1 2">M1</strain>
    </source>
</reference>